<dbReference type="Proteomes" id="UP001172911">
    <property type="component" value="Unassembled WGS sequence"/>
</dbReference>
<evidence type="ECO:0000313" key="9">
    <source>
        <dbReference type="EMBL" id="MDO7785717.1"/>
    </source>
</evidence>
<keyword evidence="10" id="KW-1185">Reference proteome</keyword>
<feature type="transmembrane region" description="Helical" evidence="8">
    <location>
        <begin position="373"/>
        <end position="394"/>
    </location>
</feature>
<accession>A0AAW7Z692</accession>
<comment type="subcellular location">
    <subcellularLocation>
        <location evidence="1">Membrane</location>
        <topology evidence="1">Multi-pass membrane protein</topology>
    </subcellularLocation>
</comment>
<feature type="transmembrane region" description="Helical" evidence="8">
    <location>
        <begin position="439"/>
        <end position="456"/>
    </location>
</feature>
<dbReference type="AlphaFoldDB" id="A0AAW7Z692"/>
<reference evidence="9" key="2">
    <citation type="submission" date="2023-03" db="EMBL/GenBank/DDBJ databases">
        <authorList>
            <person name="Zhang Z."/>
        </authorList>
    </citation>
    <scope>NUCLEOTIDE SEQUENCE</scope>
    <source>
        <strain evidence="9">DSA</strain>
    </source>
</reference>
<evidence type="ECO:0000256" key="2">
    <source>
        <dbReference type="ARBA" id="ARBA00006772"/>
    </source>
</evidence>
<comment type="similarity">
    <text evidence="2">Belongs to the SLC13A/DASS transporter (TC 2.A.47) family. NADC subfamily.</text>
</comment>
<name>A0AAW7Z692_9FIRM</name>
<evidence type="ECO:0000256" key="3">
    <source>
        <dbReference type="ARBA" id="ARBA00020150"/>
    </source>
</evidence>
<dbReference type="NCBIfam" id="TIGR00785">
    <property type="entry name" value="dass"/>
    <property type="match status" value="1"/>
</dbReference>
<dbReference type="InterPro" id="IPR001898">
    <property type="entry name" value="SLC13A/DASS"/>
</dbReference>
<dbReference type="RefSeq" id="WP_304540300.1">
    <property type="nucleotide sequence ID" value="NZ_JARPTC010000001.1"/>
</dbReference>
<proteinExistence type="inferred from homology"/>
<comment type="caution">
    <text evidence="9">The sequence shown here is derived from an EMBL/GenBank/DDBJ whole genome shotgun (WGS) entry which is preliminary data.</text>
</comment>
<keyword evidence="4 8" id="KW-0812">Transmembrane</keyword>
<feature type="transmembrane region" description="Helical" evidence="8">
    <location>
        <begin position="313"/>
        <end position="331"/>
    </location>
</feature>
<keyword evidence="6 8" id="KW-0472">Membrane</keyword>
<dbReference type="GO" id="GO:0005886">
    <property type="term" value="C:plasma membrane"/>
    <property type="evidence" value="ECO:0007669"/>
    <property type="project" value="TreeGrafter"/>
</dbReference>
<feature type="transmembrane region" description="Helical" evidence="8">
    <location>
        <begin position="60"/>
        <end position="90"/>
    </location>
</feature>
<evidence type="ECO:0000256" key="1">
    <source>
        <dbReference type="ARBA" id="ARBA00004141"/>
    </source>
</evidence>
<sequence>MATELGQQASGKNALNRTSYNEAAATNKWALPGFILSWVVFFAILTLIPTSETLKPEGRSALAVMGWATTIWLTGGLPLSISGLGIPFLLILTNAVPKIPEAFNGFTTNVTFLILGCFILAAVMQTTGLDRRIALGIVSKVKPKVGSVLRGIIGAHLVTAILVPATNARGAVFLPIIQGLNNLFPKDGEGARARKAMTMIGIGFAALASGVMLLHSHMSNVIVAQTINQAVKQDVITWGTWAWMNWPLLGVLVIIYYWVNWVLKTKNIEVPGGMTEVIRQRNEMGKMTRTEWIVLGVFSLAIVMWATESIHGYQMAIVAIAAVMVLFIPGLTNLSWKKVQSNTIWGTWLLLCGSLSLVSAFSKTGVDDWLASYLASVAPAWGWIGICLFVAILIQILRLGIVSNVAAVTLMAPIVAAMAPKLGLNTVAFTMMILNIDSYAFILPISVTACLIAYGTEEFTFMEFVKTGAPLTLMIILYNVLIMLPWYAFTGYPIWVPIN</sequence>
<reference evidence="9" key="1">
    <citation type="journal article" date="2023" name="J. Hazard. Mater.">
        <title>Anaerobic biodegradation of pyrene and benzo[a]pyrene by a new sulfate-reducing Desulforamulus aquiferis strain DSA.</title>
        <authorList>
            <person name="Zhang Z."/>
            <person name="Sun J."/>
            <person name="Gong X."/>
            <person name="Wang C."/>
            <person name="Wang H."/>
        </authorList>
    </citation>
    <scope>NUCLEOTIDE SEQUENCE</scope>
    <source>
        <strain evidence="9">DSA</strain>
    </source>
</reference>
<dbReference type="GO" id="GO:0008514">
    <property type="term" value="F:organic anion transmembrane transporter activity"/>
    <property type="evidence" value="ECO:0007669"/>
    <property type="project" value="UniProtKB-ARBA"/>
</dbReference>
<feature type="transmembrane region" description="Helical" evidence="8">
    <location>
        <begin position="468"/>
        <end position="489"/>
    </location>
</feature>
<gene>
    <name evidence="9" type="ORF">P6N53_00530</name>
</gene>
<protein>
    <recommendedName>
        <fullName evidence="3">Sodium-dependent dicarboxylate transporter SdcS</fullName>
    </recommendedName>
    <alternativeName>
        <fullName evidence="7">Na(+)/dicarboxylate symporter</fullName>
    </alternativeName>
</protein>
<feature type="transmembrane region" description="Helical" evidence="8">
    <location>
        <begin position="289"/>
        <end position="307"/>
    </location>
</feature>
<dbReference type="Pfam" id="PF00939">
    <property type="entry name" value="Na_sulph_symp"/>
    <property type="match status" value="1"/>
</dbReference>
<dbReference type="EMBL" id="JARPTC010000001">
    <property type="protein sequence ID" value="MDO7785717.1"/>
    <property type="molecule type" value="Genomic_DNA"/>
</dbReference>
<dbReference type="GO" id="GO:1905039">
    <property type="term" value="P:carboxylic acid transmembrane transport"/>
    <property type="evidence" value="ECO:0007669"/>
    <property type="project" value="UniProtKB-ARBA"/>
</dbReference>
<evidence type="ECO:0000256" key="6">
    <source>
        <dbReference type="ARBA" id="ARBA00023136"/>
    </source>
</evidence>
<evidence type="ECO:0000313" key="10">
    <source>
        <dbReference type="Proteomes" id="UP001172911"/>
    </source>
</evidence>
<feature type="transmembrane region" description="Helical" evidence="8">
    <location>
        <begin position="343"/>
        <end position="361"/>
    </location>
</feature>
<evidence type="ECO:0000256" key="8">
    <source>
        <dbReference type="SAM" id="Phobius"/>
    </source>
</evidence>
<feature type="transmembrane region" description="Helical" evidence="8">
    <location>
        <begin position="29"/>
        <end position="48"/>
    </location>
</feature>
<organism evidence="9 10">
    <name type="scientific">Desulforamulus aquiferis</name>
    <dbReference type="NCBI Taxonomy" id="1397668"/>
    <lineage>
        <taxon>Bacteria</taxon>
        <taxon>Bacillati</taxon>
        <taxon>Bacillota</taxon>
        <taxon>Clostridia</taxon>
        <taxon>Eubacteriales</taxon>
        <taxon>Peptococcaceae</taxon>
        <taxon>Desulforamulus</taxon>
    </lineage>
</organism>
<feature type="transmembrane region" description="Helical" evidence="8">
    <location>
        <begin position="196"/>
        <end position="215"/>
    </location>
</feature>
<feature type="transmembrane region" description="Helical" evidence="8">
    <location>
        <begin position="235"/>
        <end position="259"/>
    </location>
</feature>
<evidence type="ECO:0000256" key="7">
    <source>
        <dbReference type="ARBA" id="ARBA00031174"/>
    </source>
</evidence>
<dbReference type="PANTHER" id="PTHR10283">
    <property type="entry name" value="SOLUTE CARRIER FAMILY 13 MEMBER"/>
    <property type="match status" value="1"/>
</dbReference>
<keyword evidence="5 8" id="KW-1133">Transmembrane helix</keyword>
<feature type="transmembrane region" description="Helical" evidence="8">
    <location>
        <begin position="102"/>
        <end position="123"/>
    </location>
</feature>
<evidence type="ECO:0000256" key="5">
    <source>
        <dbReference type="ARBA" id="ARBA00022989"/>
    </source>
</evidence>
<feature type="transmembrane region" description="Helical" evidence="8">
    <location>
        <begin position="401"/>
        <end position="419"/>
    </location>
</feature>
<dbReference type="PANTHER" id="PTHR10283:SF82">
    <property type="entry name" value="SOLUTE CARRIER FAMILY 13 MEMBER 2"/>
    <property type="match status" value="1"/>
</dbReference>
<evidence type="ECO:0000256" key="4">
    <source>
        <dbReference type="ARBA" id="ARBA00022692"/>
    </source>
</evidence>